<dbReference type="PROSITE" id="PS50102">
    <property type="entry name" value="RRM"/>
    <property type="match status" value="1"/>
</dbReference>
<dbReference type="InterPro" id="IPR035979">
    <property type="entry name" value="RBD_domain_sf"/>
</dbReference>
<evidence type="ECO:0000256" key="4">
    <source>
        <dbReference type="PROSITE-ProRule" id="PRU00176"/>
    </source>
</evidence>
<dbReference type="SMART" id="SM00360">
    <property type="entry name" value="RRM"/>
    <property type="match status" value="1"/>
</dbReference>
<proteinExistence type="predicted"/>
<dbReference type="Proteomes" id="UP001341840">
    <property type="component" value="Unassembled WGS sequence"/>
</dbReference>
<keyword evidence="2" id="KW-0747">Spliceosome</keyword>
<organism evidence="6 7">
    <name type="scientific">Stylosanthes scabra</name>
    <dbReference type="NCBI Taxonomy" id="79078"/>
    <lineage>
        <taxon>Eukaryota</taxon>
        <taxon>Viridiplantae</taxon>
        <taxon>Streptophyta</taxon>
        <taxon>Embryophyta</taxon>
        <taxon>Tracheophyta</taxon>
        <taxon>Spermatophyta</taxon>
        <taxon>Magnoliopsida</taxon>
        <taxon>eudicotyledons</taxon>
        <taxon>Gunneridae</taxon>
        <taxon>Pentapetalae</taxon>
        <taxon>rosids</taxon>
        <taxon>fabids</taxon>
        <taxon>Fabales</taxon>
        <taxon>Fabaceae</taxon>
        <taxon>Papilionoideae</taxon>
        <taxon>50 kb inversion clade</taxon>
        <taxon>dalbergioids sensu lato</taxon>
        <taxon>Dalbergieae</taxon>
        <taxon>Pterocarpus clade</taxon>
        <taxon>Stylosanthes</taxon>
    </lineage>
</organism>
<dbReference type="InterPro" id="IPR050907">
    <property type="entry name" value="SRSF"/>
</dbReference>
<dbReference type="InterPro" id="IPR012677">
    <property type="entry name" value="Nucleotide-bd_a/b_plait_sf"/>
</dbReference>
<evidence type="ECO:0000313" key="6">
    <source>
        <dbReference type="EMBL" id="MED6172506.1"/>
    </source>
</evidence>
<reference evidence="6 7" key="1">
    <citation type="journal article" date="2023" name="Plants (Basel)">
        <title>Bridging the Gap: Combining Genomics and Transcriptomics Approaches to Understand Stylosanthes scabra, an Orphan Legume from the Brazilian Caatinga.</title>
        <authorList>
            <person name="Ferreira-Neto J.R.C."/>
            <person name="da Silva M.D."/>
            <person name="Binneck E."/>
            <person name="de Melo N.F."/>
            <person name="da Silva R.H."/>
            <person name="de Melo A.L.T.M."/>
            <person name="Pandolfi V."/>
            <person name="Bustamante F.O."/>
            <person name="Brasileiro-Vidal A.C."/>
            <person name="Benko-Iseppon A.M."/>
        </authorList>
    </citation>
    <scope>NUCLEOTIDE SEQUENCE [LARGE SCALE GENOMIC DNA]</scope>
    <source>
        <tissue evidence="6">Leaves</tissue>
    </source>
</reference>
<dbReference type="Gene3D" id="3.30.70.330">
    <property type="match status" value="1"/>
</dbReference>
<sequence>MFDLNNIRGTERNGARRAVGYEWGKHDEVSGFAGGRNKGESVGWNASGIWRHIGNRDGFQKQRWSAPKLRGRDCHTVFVDKLPENMTKRDIYKGFGKCGSITDVFLSRKVRKNANGPFAFVRFYSLKGAMRAVSLINETSWDGLKLHATMSRFRREGEAKWIAQRNMKKPGWIQRTVKKWVAVKSKDRSESRVVMKDKQADAAITKKFARGECEADRIQKEMLQWRMYSCYPCSTKLDHIGRFFGVSREGYRLRSWGYQEVYGTMRVDDKMKESKSYSTVRILLDYFQWERIHEWVSLRIDDRVFEVFVKEFGSEVYSVQSHPDLGTESSVSMAELNSPSLAEESQTVLERSPAATTNVNLNFW</sequence>
<evidence type="ECO:0000259" key="5">
    <source>
        <dbReference type="PROSITE" id="PS50102"/>
    </source>
</evidence>
<keyword evidence="4" id="KW-0694">RNA-binding</keyword>
<evidence type="ECO:0000313" key="7">
    <source>
        <dbReference type="Proteomes" id="UP001341840"/>
    </source>
</evidence>
<protein>
    <recommendedName>
        <fullName evidence="5">RRM domain-containing protein</fullName>
    </recommendedName>
</protein>
<dbReference type="InterPro" id="IPR000504">
    <property type="entry name" value="RRM_dom"/>
</dbReference>
<evidence type="ECO:0000256" key="3">
    <source>
        <dbReference type="ARBA" id="ARBA00023187"/>
    </source>
</evidence>
<feature type="domain" description="RRM" evidence="5">
    <location>
        <begin position="75"/>
        <end position="153"/>
    </location>
</feature>
<dbReference type="EMBL" id="JASCZI010151386">
    <property type="protein sequence ID" value="MED6172506.1"/>
    <property type="molecule type" value="Genomic_DNA"/>
</dbReference>
<name>A0ABU6VGU9_9FABA</name>
<evidence type="ECO:0000256" key="2">
    <source>
        <dbReference type="ARBA" id="ARBA00022728"/>
    </source>
</evidence>
<keyword evidence="3" id="KW-0508">mRNA splicing</keyword>
<keyword evidence="7" id="KW-1185">Reference proteome</keyword>
<dbReference type="SUPFAM" id="SSF54928">
    <property type="entry name" value="RNA-binding domain, RBD"/>
    <property type="match status" value="1"/>
</dbReference>
<evidence type="ECO:0000256" key="1">
    <source>
        <dbReference type="ARBA" id="ARBA00022664"/>
    </source>
</evidence>
<dbReference type="CDD" id="cd00590">
    <property type="entry name" value="RRM_SF"/>
    <property type="match status" value="1"/>
</dbReference>
<accession>A0ABU6VGU9</accession>
<comment type="caution">
    <text evidence="6">The sequence shown here is derived from an EMBL/GenBank/DDBJ whole genome shotgun (WGS) entry which is preliminary data.</text>
</comment>
<keyword evidence="1" id="KW-0507">mRNA processing</keyword>
<gene>
    <name evidence="6" type="ORF">PIB30_050710</name>
</gene>
<dbReference type="PANTHER" id="PTHR23147">
    <property type="entry name" value="SERINE/ARGININE RICH SPLICING FACTOR"/>
    <property type="match status" value="1"/>
</dbReference>
<dbReference type="Pfam" id="PF00076">
    <property type="entry name" value="RRM_1"/>
    <property type="match status" value="1"/>
</dbReference>